<accession>G9WW87</accession>
<evidence type="ECO:0000256" key="2">
    <source>
        <dbReference type="ARBA" id="ARBA00022512"/>
    </source>
</evidence>
<dbReference type="InterPro" id="IPR013783">
    <property type="entry name" value="Ig-like_fold"/>
</dbReference>
<name>G9WW87_9FIRM</name>
<feature type="signal peptide" evidence="7">
    <location>
        <begin position="1"/>
        <end position="20"/>
    </location>
</feature>
<keyword evidence="2" id="KW-0134">Cell wall</keyword>
<reference evidence="9 10" key="1">
    <citation type="submission" date="2011-08" db="EMBL/GenBank/DDBJ databases">
        <title>The Genome Sequence of Oribacterium sp. ACB7.</title>
        <authorList>
            <consortium name="The Broad Institute Genome Sequencing Platform"/>
            <person name="Earl A."/>
            <person name="Ward D."/>
            <person name="Feldgarden M."/>
            <person name="Gevers D."/>
            <person name="Sizova M."/>
            <person name="Hazen A."/>
            <person name="Epstein S."/>
            <person name="Young S.K."/>
            <person name="Zeng Q."/>
            <person name="Gargeya S."/>
            <person name="Fitzgerald M."/>
            <person name="Haas B."/>
            <person name="Abouelleil A."/>
            <person name="Alvarado L."/>
            <person name="Arachchi H.M."/>
            <person name="Berlin A."/>
            <person name="Brown A."/>
            <person name="Chapman S.B."/>
            <person name="Chen Z."/>
            <person name="Dunbar C."/>
            <person name="Freedman E."/>
            <person name="Gearin G."/>
            <person name="Gellesch M."/>
            <person name="Goldberg J."/>
            <person name="Griggs A."/>
            <person name="Gujja S."/>
            <person name="Heiman D."/>
            <person name="Howarth C."/>
            <person name="Larson L."/>
            <person name="Lui A."/>
            <person name="MacDonald P.J.P."/>
            <person name="Montmayeur A."/>
            <person name="Murphy C."/>
            <person name="Neiman D."/>
            <person name="Pearson M."/>
            <person name="Priest M."/>
            <person name="Roberts A."/>
            <person name="Saif S."/>
            <person name="Shea T."/>
            <person name="Shenoy N."/>
            <person name="Sisk P."/>
            <person name="Stolte C."/>
            <person name="Sykes S."/>
            <person name="Wortman J."/>
            <person name="Nusbaum C."/>
            <person name="Birren B."/>
        </authorList>
    </citation>
    <scope>NUCLEOTIDE SEQUENCE [LARGE SCALE GENOMIC DNA]</scope>
    <source>
        <strain evidence="9 10">ACB7</strain>
    </source>
</reference>
<feature type="region of interest" description="Disordered" evidence="6">
    <location>
        <begin position="2611"/>
        <end position="2643"/>
    </location>
</feature>
<keyword evidence="10" id="KW-1185">Reference proteome</keyword>
<comment type="caution">
    <text evidence="9">The sequence shown here is derived from an EMBL/GenBank/DDBJ whole genome shotgun (WGS) entry which is preliminary data.</text>
</comment>
<dbReference type="Gene3D" id="2.60.40.1280">
    <property type="match status" value="1"/>
</dbReference>
<evidence type="ECO:0000256" key="1">
    <source>
        <dbReference type="ARBA" id="ARBA00004191"/>
    </source>
</evidence>
<keyword evidence="3" id="KW-0964">Secreted</keyword>
<keyword evidence="4 7" id="KW-0732">Signal</keyword>
<dbReference type="Pfam" id="PF17802">
    <property type="entry name" value="SpaA"/>
    <property type="match status" value="4"/>
</dbReference>
<dbReference type="RefSeq" id="WP_009536967.1">
    <property type="nucleotide sequence ID" value="NZ_JH414505.1"/>
</dbReference>
<organism evidence="9 10">
    <name type="scientific">Oribacterium asaccharolyticum ACB7</name>
    <dbReference type="NCBI Taxonomy" id="796944"/>
    <lineage>
        <taxon>Bacteria</taxon>
        <taxon>Bacillati</taxon>
        <taxon>Bacillota</taxon>
        <taxon>Clostridia</taxon>
        <taxon>Lachnospirales</taxon>
        <taxon>Lachnospiraceae</taxon>
        <taxon>Oribacterium</taxon>
    </lineage>
</organism>
<dbReference type="GO" id="GO:0007155">
    <property type="term" value="P:cell adhesion"/>
    <property type="evidence" value="ECO:0007669"/>
    <property type="project" value="InterPro"/>
</dbReference>
<dbReference type="Proteomes" id="UP000003527">
    <property type="component" value="Unassembled WGS sequence"/>
</dbReference>
<dbReference type="PATRIC" id="fig|796944.3.peg.1911"/>
<evidence type="ECO:0000313" key="10">
    <source>
        <dbReference type="Proteomes" id="UP000003527"/>
    </source>
</evidence>
<gene>
    <name evidence="9" type="ORF">HMPREF9624_01171</name>
</gene>
<feature type="chain" id="PRO_5039484597" description="SpaA-like prealbumin fold domain-containing protein" evidence="7">
    <location>
        <begin position="21"/>
        <end position="2797"/>
    </location>
</feature>
<evidence type="ECO:0000256" key="4">
    <source>
        <dbReference type="ARBA" id="ARBA00022729"/>
    </source>
</evidence>
<feature type="domain" description="SpaA-like prealbumin fold" evidence="8">
    <location>
        <begin position="1513"/>
        <end position="1565"/>
    </location>
</feature>
<dbReference type="SUPFAM" id="SSF49401">
    <property type="entry name" value="Bacterial adhesins"/>
    <property type="match status" value="2"/>
</dbReference>
<evidence type="ECO:0000256" key="6">
    <source>
        <dbReference type="SAM" id="MobiDB-lite"/>
    </source>
</evidence>
<evidence type="ECO:0000313" key="9">
    <source>
        <dbReference type="EMBL" id="EHL10493.1"/>
    </source>
</evidence>
<feature type="compositionally biased region" description="Basic and acidic residues" evidence="6">
    <location>
        <begin position="90"/>
        <end position="100"/>
    </location>
</feature>
<dbReference type="Gene3D" id="2.60.40.10">
    <property type="entry name" value="Immunoglobulins"/>
    <property type="match status" value="5"/>
</dbReference>
<feature type="domain" description="SpaA-like prealbumin fold" evidence="8">
    <location>
        <begin position="1309"/>
        <end position="1395"/>
    </location>
</feature>
<evidence type="ECO:0000256" key="7">
    <source>
        <dbReference type="SAM" id="SignalP"/>
    </source>
</evidence>
<evidence type="ECO:0000259" key="8">
    <source>
        <dbReference type="Pfam" id="PF17802"/>
    </source>
</evidence>
<dbReference type="HOGENOM" id="CLU_226866_0_0_9"/>
<dbReference type="InterPro" id="IPR008966">
    <property type="entry name" value="Adhesion_dom_sf"/>
</dbReference>
<dbReference type="EMBL" id="AFZD01000019">
    <property type="protein sequence ID" value="EHL10493.1"/>
    <property type="molecule type" value="Genomic_DNA"/>
</dbReference>
<keyword evidence="5" id="KW-0572">Peptidoglycan-anchor</keyword>
<feature type="domain" description="SpaA-like prealbumin fold" evidence="8">
    <location>
        <begin position="2013"/>
        <end position="2091"/>
    </location>
</feature>
<protein>
    <recommendedName>
        <fullName evidence="8">SpaA-like prealbumin fold domain-containing protein</fullName>
    </recommendedName>
</protein>
<proteinExistence type="predicted"/>
<feature type="domain" description="SpaA-like prealbumin fold" evidence="8">
    <location>
        <begin position="1853"/>
        <end position="1962"/>
    </location>
</feature>
<sequence>MRRVFSLFLALMIVMQSIIAVGEEQIPVLAMQDSEQDFVLNPQGEDSGSGEAFVGEGGSAEDFTLAEKEALTEGSGESFEDSLYQGMNAESKKEKEKNTSDPEQDLTSPSYMEANQIKSFKYEDEEITVNATLSVPESLPKGVVFLVRPIKEEERPEQYSAYTEALTEHEEDFRAGDLRLYDIGFFLTEEKTGEYEEIEPNRGTVDLKFSFRKPLEGKGELQATHLPLKKEKKEDGISTLDILDVKKEDIEVEALSVKEGKKYLGDKRDKLEFSLDSFSVVSFYRAGTTGEERIRKDVSFSLKNLTGRLSGETTDSDFTATEAGGKTNWKINKSYNPLNLDTVEMSLYFEVKNNRSIKNGDTIRIPFPELLQAVHVNPSPTDPSIADSGVYNKDGKKVFQYEVKKVSNHYELQLQFTEGIEDENIRDILKNIPLKFRLNPDKIKAEGETSVEINIPGKTHVMQFPAIPELISGVKKTAENLQKEGKIRWTIEVGTESKGAKLNGLTVTDIFDENRLKFLDAEWQNPATSSNINIKEAIEESKNTKGTYSFTFPKEGEPIRAPQKIIFTTGLTKKIYTDPQNVEQNKVELSHEDPSRLVSDPTKTHTEAVADMSVKKVELKKEGGQTEGKYISWQMDFNTNRAYAHKVAVVDSLSSGLIVDEVQGIKIESLNGPKKILILNQGNREKSIPGGGSDGHASTVDYVISPSNIGGGNELRVNFGTGFDQAYRISFRTKVEEGAEEPSATGAQVKNTAHVEVEYPLSDGGSFGVTQIPSIANVPFHKAFIKKTAGSWNKDKALMGWSLDVSTRGDDYDKAIVTDNITGDSALADLSISYKGTDILRDEPVANFDSADKTDTIVSGGVSLANLTVRYTPSATPNTAGGVLQITAEKVGSSVPLDLSKLKISYHTKALHYIGHNKEAHEYKNKATLAIYQGTLLRHEMQSEEVKQSHSNDLLRKEIKTFYDDQEQRAYFHFTINANNDEYKGLENVVLTDDLSTIFKFRKKDGTGATALSAEYFTITDSNDPKYPTKAIIHKAGGEQKLSASELTIDDTHKLVKVALNQPLENRLELDVYAYLNEEGRKRLYQFSGTDSLQDMEIYAGNTAKLESTTFPTSQVSNPSNTAVTVTAEGHANTENLWNEILKKTGKQGEEAGKKTNVVNWTVKINPLGAKLSGSCILRDEIQDKTFLDLDSVQLYEVGHVSGTAKLPDTPEGLTPLPKGTGVWKAERKRNYTSASKEAYTTALEITLPNNTDKSYILTYRTYIKMVKGESAITRAENTITDKGQSKSIAIVDLNKNMDWSSSSSKVQFNMKKVDSLSAKLPLAKARYGLFLKDDLSELNTALAASDDEKVLGLAEDIQDTDDKGEISLAGDRNKEYYIMELKAPAGYSLDKTQYGTYRINTGEKYFKDIYPLTRNILGIEEKKGELFTDERERKTYKTGELTIQKHFEEHALSFTSRYTGKNQGNRNNYTAVFKLSIFPKKNDNTEKRVLKLKKLSEGEYQYADLNAADTVEELQTAPSVNGVANLRFKDLPWGKYELEEIKTEEGYTLSSKIQFEVKDNQGAGENQAEVIYNGATITAPIAMQNYPSKFSFEKWNENNSVNLKEGEFRLRGKKEDFLKGDGAATYTLVEDGANAYITIDKNNLTGNGFSLEGVLKADGKTKYTIEEMSAPKGYEIGAKGGFSLKADGSGIVPAGPENLGNFGVAGNTLKMKNQPTSFSFDEKDQNNYAVLDTEFVIYPSKEHGEWLNLPPITSWTNNTVNKLEADGYYRLERKQQSILYVQSKNQQGENSDYVLFKVSPDGKSMEKVKERGLSGTVSANKKTLTIRATRVLAHATLQKLDALPTTEGGTDFKALAGAEFTLYQVKNSDRRLNAEGLEAYYGNKLSITPDYFNFLARSETENAKALGVYTTDQDGKITTKKPAKKEVNKVYESKSLTEGLPVGVYYFVETKEPTGYSLQKEGAQKKKYVFIVRNADQGQELKAQSLKSRLDVEDGIPAKEEEGIAQNDRIPGTLKLIKVDSHDATKKLSGAKYGLYTDGASGKVAVQRNGADYTAITNGNGELQFTGLDWYKNYYIKELQEPSGYLIDDDFYGKSHEKKPFTFSATSLSVTTQQENSKNGIQISMFGIDPLLSYSPEDKKIENWENKEAMKSYSFTISGNFRDGSTEKTYTTGSSGTESGAVLISGDLLAGQVYTIKEGTMLPSSLRPMKDLQFKINNKNRIELIQADKSIISHVDRNYLDLARERTALQFSARVEHQERVGKTEALPLYGISYLLSEDSAGLQAIPANLKLTVNGDRVNTPTAFTTYKIDSAVRTGEIRAAKRNGYRPYAEGSLSIFGLERGKSYYLRASASNLAEDPDSRKNLDLSPDGIGLYKITVASDSNITVEKEEDGAKESFSPGEEPVFTYGLKKDKIAFHTTDFKTRTKDVGEQKYALYMKKDWSLKDLLKGEKGEDDSIEKGTEYRERVPKTVISYHGEDYLLQEVFENDADGNLAIENLTLAQDYLLLNLSEEREYENPSMETAFRIVEETDGSRTMQVLSYGRDLRNPTRPRYQTAFSKGEELYIRRTKRDLQTDLYYPMNEEGVLGEGEEMIEKLTFQWLLYPRESHGGGSPHVSKTGRIPGKKPNGGEPGVEETQPNNPAVTDDVELIFVGLDKNGNPIYFPKRLLHPEIIRYLQKYGLPHKSSQTPISKKGRIIRPKKKKGEIGGGYTRDEIADRLAEVLGSSRTLSQEDLDELNYIGEILGAMRRGQMDIYGRWVATGDRSQLPVYLGMCALSAVLLEEYLRRKKKEKQEA</sequence>
<evidence type="ECO:0000256" key="5">
    <source>
        <dbReference type="ARBA" id="ARBA00023088"/>
    </source>
</evidence>
<feature type="region of interest" description="Disordered" evidence="6">
    <location>
        <begin position="88"/>
        <end position="108"/>
    </location>
</feature>
<evidence type="ECO:0000256" key="3">
    <source>
        <dbReference type="ARBA" id="ARBA00022525"/>
    </source>
</evidence>
<comment type="subcellular location">
    <subcellularLocation>
        <location evidence="1">Secreted</location>
        <location evidence="1">Cell wall</location>
    </subcellularLocation>
</comment>
<dbReference type="InterPro" id="IPR041033">
    <property type="entry name" value="SpaA_PFL_dom_1"/>
</dbReference>
<dbReference type="Gene3D" id="2.60.40.740">
    <property type="match status" value="2"/>
</dbReference>
<dbReference type="InterPro" id="IPR011252">
    <property type="entry name" value="Fibrogen-bd_dom1"/>
</dbReference>